<name>A0ABS6XFG8_9BACT</name>
<dbReference type="RefSeq" id="WP_199111457.1">
    <property type="nucleotide sequence ID" value="NZ_JAHWXQ010000006.1"/>
</dbReference>
<evidence type="ECO:0000313" key="2">
    <source>
        <dbReference type="Proteomes" id="UP000774935"/>
    </source>
</evidence>
<keyword evidence="2" id="KW-1185">Reference proteome</keyword>
<dbReference type="EMBL" id="JAHWXQ010000006">
    <property type="protein sequence ID" value="MBW3366715.1"/>
    <property type="molecule type" value="Genomic_DNA"/>
</dbReference>
<evidence type="ECO:0000313" key="1">
    <source>
        <dbReference type="EMBL" id="MBW3366715.1"/>
    </source>
</evidence>
<comment type="caution">
    <text evidence="1">The sequence shown here is derived from an EMBL/GenBank/DDBJ whole genome shotgun (WGS) entry which is preliminary data.</text>
</comment>
<accession>A0ABS6XFG8</accession>
<organism evidence="1 2">
    <name type="scientific">Pontibacter populi</name>
    <dbReference type="NCBI Taxonomy" id="890055"/>
    <lineage>
        <taxon>Bacteria</taxon>
        <taxon>Pseudomonadati</taxon>
        <taxon>Bacteroidota</taxon>
        <taxon>Cytophagia</taxon>
        <taxon>Cytophagales</taxon>
        <taxon>Hymenobacteraceae</taxon>
        <taxon>Pontibacter</taxon>
    </lineage>
</organism>
<dbReference type="Proteomes" id="UP000774935">
    <property type="component" value="Unassembled WGS sequence"/>
</dbReference>
<protein>
    <submittedName>
        <fullName evidence="1">Uncharacterized protein</fullName>
    </submittedName>
</protein>
<sequence>MRFILKILAFTALLLISKITKEDKLITTPAKNPQVIVSTAQDAAEKPLPVLSSGNMQQHQNGLYTEPVQTFVATQATIK</sequence>
<gene>
    <name evidence="1" type="ORF">KYK27_16770</name>
</gene>
<reference evidence="1 2" key="1">
    <citation type="submission" date="2021-07" db="EMBL/GenBank/DDBJ databases">
        <authorList>
            <person name="Kim M.K."/>
        </authorList>
    </citation>
    <scope>NUCLEOTIDE SEQUENCE [LARGE SCALE GENOMIC DNA]</scope>
    <source>
        <strain evidence="1 2">HLY7-15</strain>
    </source>
</reference>
<proteinExistence type="predicted"/>